<dbReference type="RefSeq" id="WP_255919141.1">
    <property type="nucleotide sequence ID" value="NZ_JANFNG010000003.1"/>
</dbReference>
<organism evidence="2 3">
    <name type="scientific">Streptomyces humicola</name>
    <dbReference type="NCBI Taxonomy" id="2953240"/>
    <lineage>
        <taxon>Bacteria</taxon>
        <taxon>Bacillati</taxon>
        <taxon>Actinomycetota</taxon>
        <taxon>Actinomycetes</taxon>
        <taxon>Kitasatosporales</taxon>
        <taxon>Streptomycetaceae</taxon>
        <taxon>Streptomyces</taxon>
    </lineage>
</organism>
<evidence type="ECO:0000256" key="1">
    <source>
        <dbReference type="SAM" id="MobiDB-lite"/>
    </source>
</evidence>
<dbReference type="EMBL" id="JANFNG010000003">
    <property type="protein sequence ID" value="MCQ4080256.1"/>
    <property type="molecule type" value="Genomic_DNA"/>
</dbReference>
<gene>
    <name evidence="2" type="ORF">NGB36_06505</name>
</gene>
<proteinExistence type="predicted"/>
<name>A0ABT1PRG2_9ACTN</name>
<feature type="region of interest" description="Disordered" evidence="1">
    <location>
        <begin position="1"/>
        <end position="46"/>
    </location>
</feature>
<comment type="caution">
    <text evidence="2">The sequence shown here is derived from an EMBL/GenBank/DDBJ whole genome shotgun (WGS) entry which is preliminary data.</text>
</comment>
<reference evidence="2" key="1">
    <citation type="submission" date="2022-06" db="EMBL/GenBank/DDBJ databases">
        <title>Draft genome sequence of Streptomyces sp. RB6PN25 isolated from peat swamp forest in Thailand.</title>
        <authorList>
            <person name="Duangmal K."/>
            <person name="Klaysubun C."/>
        </authorList>
    </citation>
    <scope>NUCLEOTIDE SEQUENCE</scope>
    <source>
        <strain evidence="2">RB6PN25</strain>
    </source>
</reference>
<accession>A0ABT1PRG2</accession>
<evidence type="ECO:0000313" key="2">
    <source>
        <dbReference type="EMBL" id="MCQ4080256.1"/>
    </source>
</evidence>
<evidence type="ECO:0000313" key="3">
    <source>
        <dbReference type="Proteomes" id="UP001057702"/>
    </source>
</evidence>
<feature type="compositionally biased region" description="Basic and acidic residues" evidence="1">
    <location>
        <begin position="33"/>
        <end position="43"/>
    </location>
</feature>
<dbReference type="Proteomes" id="UP001057702">
    <property type="component" value="Unassembled WGS sequence"/>
</dbReference>
<sequence>MNARTAVGTIDNPLTHDPQKQAAPMNPSATDTPVRRNDAEASRQNRTRQMQLMHEALARAQYRSRLYEAESERRALRLARARRLQRRAERASLRARRAIALAVMQ</sequence>
<protein>
    <submittedName>
        <fullName evidence="2">Uncharacterized protein</fullName>
    </submittedName>
</protein>
<keyword evidence="3" id="KW-1185">Reference proteome</keyword>